<keyword evidence="3" id="KW-1185">Reference proteome</keyword>
<reference evidence="2 4" key="1">
    <citation type="journal article" date="2020" name="Stud. Mycol.">
        <title>101 Dothideomycetes genomes: a test case for predicting lifestyles and emergence of pathogens.</title>
        <authorList>
            <person name="Haridas S."/>
            <person name="Albert R."/>
            <person name="Binder M."/>
            <person name="Bloem J."/>
            <person name="Labutti K."/>
            <person name="Salamov A."/>
            <person name="Andreopoulos B."/>
            <person name="Baker S."/>
            <person name="Barry K."/>
            <person name="Bills G."/>
            <person name="Bluhm B."/>
            <person name="Cannon C."/>
            <person name="Castanera R."/>
            <person name="Culley D."/>
            <person name="Daum C."/>
            <person name="Ezra D."/>
            <person name="Gonzalez J."/>
            <person name="Henrissat B."/>
            <person name="Kuo A."/>
            <person name="Liang C."/>
            <person name="Lipzen A."/>
            <person name="Lutzoni F."/>
            <person name="Magnuson J."/>
            <person name="Mondo S."/>
            <person name="Nolan M."/>
            <person name="Ohm R."/>
            <person name="Pangilinan J."/>
            <person name="Park H.-J."/>
            <person name="Ramirez L."/>
            <person name="Alfaro M."/>
            <person name="Sun H."/>
            <person name="Tritt A."/>
            <person name="Yoshinaga Y."/>
            <person name="Zwiers L.-H."/>
            <person name="Turgeon B."/>
            <person name="Goodwin S."/>
            <person name="Spatafora J."/>
            <person name="Crous P."/>
            <person name="Grigoriev I."/>
        </authorList>
    </citation>
    <scope>NUCLEOTIDE SEQUENCE</scope>
    <source>
        <strain evidence="2 4">CBS 304.34</strain>
    </source>
</reference>
<dbReference type="EMBL" id="MU003718">
    <property type="protein sequence ID" value="KAF2803419.1"/>
    <property type="molecule type" value="Genomic_DNA"/>
</dbReference>
<evidence type="ECO:0000313" key="3">
    <source>
        <dbReference type="Proteomes" id="UP000504636"/>
    </source>
</evidence>
<dbReference type="PANTHER" id="PTHR23024:SF643">
    <property type="entry name" value="AB HYDROLASE SUPERFAMILY PROTEIN B1A11.02"/>
    <property type="match status" value="1"/>
</dbReference>
<dbReference type="InterPro" id="IPR050466">
    <property type="entry name" value="Carboxylest/Gibb_receptor"/>
</dbReference>
<protein>
    <submittedName>
        <fullName evidence="2 4">Alpha/beta hydrolase fold-3</fullName>
    </submittedName>
</protein>
<dbReference type="OrthoDB" id="408631at2759"/>
<reference evidence="4" key="2">
    <citation type="submission" date="2020-04" db="EMBL/GenBank/DDBJ databases">
        <authorList>
            <consortium name="NCBI Genome Project"/>
        </authorList>
    </citation>
    <scope>NUCLEOTIDE SEQUENCE</scope>
    <source>
        <strain evidence="4">CBS 304.34</strain>
    </source>
</reference>
<dbReference type="Gene3D" id="3.40.50.1820">
    <property type="entry name" value="alpha/beta hydrolase"/>
    <property type="match status" value="1"/>
</dbReference>
<dbReference type="InterPro" id="IPR013094">
    <property type="entry name" value="AB_hydrolase_3"/>
</dbReference>
<proteinExistence type="predicted"/>
<accession>A0A6A6Y466</accession>
<evidence type="ECO:0000259" key="1">
    <source>
        <dbReference type="Pfam" id="PF07859"/>
    </source>
</evidence>
<dbReference type="RefSeq" id="XP_033570383.1">
    <property type="nucleotide sequence ID" value="XM_033721227.1"/>
</dbReference>
<dbReference type="Pfam" id="PF07859">
    <property type="entry name" value="Abhydrolase_3"/>
    <property type="match status" value="1"/>
</dbReference>
<name>A0A6A6Y466_9PEZI</name>
<feature type="domain" description="Alpha/beta hydrolase fold-3" evidence="1">
    <location>
        <begin position="1"/>
        <end position="205"/>
    </location>
</feature>
<dbReference type="SUPFAM" id="SSF53474">
    <property type="entry name" value="alpha/beta-Hydrolases"/>
    <property type="match status" value="1"/>
</dbReference>
<gene>
    <name evidence="2 4" type="ORF">BDZ99DRAFT_468367</name>
</gene>
<evidence type="ECO:0000313" key="2">
    <source>
        <dbReference type="EMBL" id="KAF2803419.1"/>
    </source>
</evidence>
<organism evidence="2">
    <name type="scientific">Mytilinidion resinicola</name>
    <dbReference type="NCBI Taxonomy" id="574789"/>
    <lineage>
        <taxon>Eukaryota</taxon>
        <taxon>Fungi</taxon>
        <taxon>Dikarya</taxon>
        <taxon>Ascomycota</taxon>
        <taxon>Pezizomycotina</taxon>
        <taxon>Dothideomycetes</taxon>
        <taxon>Pleosporomycetidae</taxon>
        <taxon>Mytilinidiales</taxon>
        <taxon>Mytilinidiaceae</taxon>
        <taxon>Mytilinidion</taxon>
    </lineage>
</organism>
<dbReference type="AlphaFoldDB" id="A0A6A6Y466"/>
<dbReference type="GeneID" id="54462120"/>
<dbReference type="PANTHER" id="PTHR23024">
    <property type="entry name" value="ARYLACETAMIDE DEACETYLASE"/>
    <property type="match status" value="1"/>
</dbReference>
<dbReference type="Proteomes" id="UP000504636">
    <property type="component" value="Unplaced"/>
</dbReference>
<keyword evidence="2 4" id="KW-0378">Hydrolase</keyword>
<reference evidence="4" key="3">
    <citation type="submission" date="2025-04" db="UniProtKB">
        <authorList>
            <consortium name="RefSeq"/>
        </authorList>
    </citation>
    <scope>IDENTIFICATION</scope>
    <source>
        <strain evidence="4">CBS 304.34</strain>
    </source>
</reference>
<dbReference type="InterPro" id="IPR029058">
    <property type="entry name" value="AB_hydrolase_fold"/>
</dbReference>
<dbReference type="GO" id="GO:0016787">
    <property type="term" value="F:hydrolase activity"/>
    <property type="evidence" value="ECO:0007669"/>
    <property type="project" value="UniProtKB-KW"/>
</dbReference>
<evidence type="ECO:0000313" key="4">
    <source>
        <dbReference type="RefSeq" id="XP_033570383.1"/>
    </source>
</evidence>
<sequence length="231" mass="25916">MGNLTNEEMNCRVWTRELGAICVNVEYRLAPEHPFPTAITDSWDALPWAISHAKSFNADPSLGLIVEGASACGNIAAVLAHMARDEKLEPPVTGQYLCAPAVLNLTGVPEKYRDEYRSRKEAESDPVLKKDGIDTILAAYQPDPTSWLWYPFNHPAGHSGLAKAYIQIGGIDPLRDEMLLYERELLACGMETRLDLYAGYGHMFHANYPTMRRGLEFWGDMLAGMRWLLEE</sequence>